<evidence type="ECO:0000313" key="4">
    <source>
        <dbReference type="EMBL" id="HDX33370.1"/>
    </source>
</evidence>
<dbReference type="NCBIfam" id="TIGR04553">
    <property type="entry name" value="ABC_peri_selen"/>
    <property type="match status" value="1"/>
</dbReference>
<comment type="similarity">
    <text evidence="1">Belongs to the phosphate/phosphite/phosphonate binding protein family.</text>
</comment>
<evidence type="ECO:0000256" key="3">
    <source>
        <dbReference type="SAM" id="SignalP"/>
    </source>
</evidence>
<gene>
    <name evidence="4" type="ORF">ENQ20_18085</name>
</gene>
<dbReference type="GO" id="GO:0055085">
    <property type="term" value="P:transmembrane transport"/>
    <property type="evidence" value="ECO:0007669"/>
    <property type="project" value="InterPro"/>
</dbReference>
<protein>
    <submittedName>
        <fullName evidence="4">Putative selenate ABC transporter substrate-binding protein</fullName>
    </submittedName>
</protein>
<dbReference type="NCBIfam" id="TIGR01098">
    <property type="entry name" value="3A0109s03R"/>
    <property type="match status" value="1"/>
</dbReference>
<dbReference type="EMBL" id="DSMG01000191">
    <property type="protein sequence ID" value="HDX33370.1"/>
    <property type="molecule type" value="Genomic_DNA"/>
</dbReference>
<evidence type="ECO:0000256" key="2">
    <source>
        <dbReference type="ARBA" id="ARBA00022729"/>
    </source>
</evidence>
<evidence type="ECO:0000256" key="1">
    <source>
        <dbReference type="ARBA" id="ARBA00007162"/>
    </source>
</evidence>
<dbReference type="Pfam" id="PF12974">
    <property type="entry name" value="Phosphonate-bd"/>
    <property type="match status" value="1"/>
</dbReference>
<organism evidence="4">
    <name type="scientific">Caldilinea aerophila</name>
    <dbReference type="NCBI Taxonomy" id="133453"/>
    <lineage>
        <taxon>Bacteria</taxon>
        <taxon>Bacillati</taxon>
        <taxon>Chloroflexota</taxon>
        <taxon>Caldilineae</taxon>
        <taxon>Caldilineales</taxon>
        <taxon>Caldilineaceae</taxon>
        <taxon>Caldilinea</taxon>
    </lineage>
</organism>
<dbReference type="InterPro" id="IPR005770">
    <property type="entry name" value="PhnD"/>
</dbReference>
<dbReference type="InterPro" id="IPR030836">
    <property type="entry name" value="ABC_peri_PhnD-like"/>
</dbReference>
<dbReference type="AlphaFoldDB" id="A0A7C1JZT3"/>
<accession>A0A7C1JZT3</accession>
<dbReference type="CDD" id="cd13572">
    <property type="entry name" value="PBP2_PnhD_2"/>
    <property type="match status" value="1"/>
</dbReference>
<reference evidence="4" key="1">
    <citation type="journal article" date="2020" name="mSystems">
        <title>Genome- and Community-Level Interaction Insights into Carbon Utilization and Element Cycling Functions of Hydrothermarchaeota in Hydrothermal Sediment.</title>
        <authorList>
            <person name="Zhou Z."/>
            <person name="Liu Y."/>
            <person name="Xu W."/>
            <person name="Pan J."/>
            <person name="Luo Z.H."/>
            <person name="Li M."/>
        </authorList>
    </citation>
    <scope>NUCLEOTIDE SEQUENCE [LARGE SCALE GENOMIC DNA]</scope>
    <source>
        <strain evidence="4">SpSt-289</strain>
    </source>
</reference>
<proteinExistence type="inferred from homology"/>
<dbReference type="PANTHER" id="PTHR35841:SF1">
    <property type="entry name" value="PHOSPHONATES-BINDING PERIPLASMIC PROTEIN"/>
    <property type="match status" value="1"/>
</dbReference>
<name>A0A7C1JZT3_9CHLR</name>
<dbReference type="GO" id="GO:0043190">
    <property type="term" value="C:ATP-binding cassette (ABC) transporter complex"/>
    <property type="evidence" value="ECO:0007669"/>
    <property type="project" value="InterPro"/>
</dbReference>
<dbReference type="PROSITE" id="PS51257">
    <property type="entry name" value="PROKAR_LIPOPROTEIN"/>
    <property type="match status" value="1"/>
</dbReference>
<dbReference type="Gene3D" id="3.40.190.10">
    <property type="entry name" value="Periplasmic binding protein-like II"/>
    <property type="match status" value="2"/>
</dbReference>
<sequence>MPPRIRQFIQRNRTLSSLILILIINAMLATGCAPVAAPTGAENTGRPFTIGAIPDQDPEKLQRLYGKLADYLSKELGVPVVYKPVTDYTASVTAFSVGDLDMVWFGGLTGVQARLQTPGAEAIVQRDIDANFHSVFIANVASGLTPFNDISGLTQLKGHTFTFGSESSTSGRLMPQYFLSQAGVKLEDFKGEPGFSGSHDATIKLVEAGAYEAGALNEQVWNSRVASGEVDTEKVIVLWRTPAYYDYHWVIRKDVEERFGDGFIERVRNAFLKLDVNVPEHKEILDLFGAERFIPTENANYAQIEAIAREIGKIK</sequence>
<comment type="caution">
    <text evidence="4">The sequence shown here is derived from an EMBL/GenBank/DDBJ whole genome shotgun (WGS) entry which is preliminary data.</text>
</comment>
<dbReference type="PANTHER" id="PTHR35841">
    <property type="entry name" value="PHOSPHONATES-BINDING PERIPLASMIC PROTEIN"/>
    <property type="match status" value="1"/>
</dbReference>
<feature type="signal peptide" evidence="3">
    <location>
        <begin position="1"/>
        <end position="29"/>
    </location>
</feature>
<feature type="chain" id="PRO_5027662474" evidence="3">
    <location>
        <begin position="30"/>
        <end position="315"/>
    </location>
</feature>
<dbReference type="SUPFAM" id="SSF53850">
    <property type="entry name" value="Periplasmic binding protein-like II"/>
    <property type="match status" value="1"/>
</dbReference>
<keyword evidence="2 3" id="KW-0732">Signal</keyword>